<feature type="compositionally biased region" description="Polar residues" evidence="1">
    <location>
        <begin position="21"/>
        <end position="31"/>
    </location>
</feature>
<accession>A0A514D2W1</accession>
<feature type="region of interest" description="Disordered" evidence="1">
    <location>
        <begin position="1"/>
        <end position="34"/>
    </location>
</feature>
<organism evidence="2">
    <name type="scientific">Riboviria sp</name>
    <dbReference type="NCBI Taxonomy" id="2585031"/>
    <lineage>
        <taxon>Viruses</taxon>
        <taxon>Riboviria</taxon>
    </lineage>
</organism>
<gene>
    <name evidence="2" type="ORF">H4BulkLitter23147_000002</name>
</gene>
<evidence type="ECO:0000256" key="1">
    <source>
        <dbReference type="SAM" id="MobiDB-lite"/>
    </source>
</evidence>
<protein>
    <submittedName>
        <fullName evidence="2">Uncharacterized protein</fullName>
    </submittedName>
</protein>
<reference evidence="2" key="1">
    <citation type="submission" date="2019-05" db="EMBL/GenBank/DDBJ databases">
        <title>Metatranscriptomic reconstruction reveals RNA viruses with the potential to shape carbon cycling in soil.</title>
        <authorList>
            <person name="Starr E.P."/>
            <person name="Nuccio E."/>
            <person name="Pett-Ridge J."/>
            <person name="Banfield J.F."/>
            <person name="Firestone M.K."/>
        </authorList>
    </citation>
    <scope>NUCLEOTIDE SEQUENCE</scope>
    <source>
        <strain evidence="2">H4_Bulk_Litter_23_scaffold_147</strain>
    </source>
</reference>
<sequence>MGKNKILTMAYDQREEGHRQPSMQTRENPSMDSDGVVRVHLPGVPIAGKKKLSPPVKGSEPPFVDSCSVFSLELGFDASAEVPVDSRDELRVRLPTSRRWTDNFEWDGHADPFKVGEFLGPVRHRTRYGSIWLSDPTRNKVFDPVKGHNVIRRSRLPESSGTSAGSLLGQLYNGSHWERGFLPAPKQLQPRASAWYVEASPIKTDVIRDTSATHKLEQLLGRKAHPSIRWDTEHSVTGCRLRRRAKWLHLLNAAGISSSVLKAMINGRWSPDLLIDDDHSVRAMMRLVRGGAKFLGGGTARCKPLSAEEAKKGEELEATPFIVLADENLGTVCFYPELVARLSTLALFRERDKSLLLTLRLRALEWARSRRIVDVDVAEFVPASIALACSTLLPEQVASRVLDSLSDGVQPTEAPLWKRRLGDWFGGRASSMVSGESFGKSWWKKSSA</sequence>
<name>A0A514D2W1_9VIRU</name>
<proteinExistence type="predicted"/>
<dbReference type="EMBL" id="MN033735">
    <property type="protein sequence ID" value="QDH87944.1"/>
    <property type="molecule type" value="Genomic_DNA"/>
</dbReference>
<evidence type="ECO:0000313" key="2">
    <source>
        <dbReference type="EMBL" id="QDH87944.1"/>
    </source>
</evidence>